<dbReference type="Gene3D" id="3.40.50.300">
    <property type="entry name" value="P-loop containing nucleotide triphosphate hydrolases"/>
    <property type="match status" value="2"/>
</dbReference>
<dbReference type="RefSeq" id="WP_160802317.1">
    <property type="nucleotide sequence ID" value="NZ_WUUL01000010.1"/>
</dbReference>
<comment type="caution">
    <text evidence="2">The sequence shown here is derived from an EMBL/GenBank/DDBJ whole genome shotgun (WGS) entry which is preliminary data.</text>
</comment>
<accession>A0A6I4VYZ6</accession>
<dbReference type="Proteomes" id="UP000430692">
    <property type="component" value="Unassembled WGS sequence"/>
</dbReference>
<keyword evidence="3" id="KW-1185">Reference proteome</keyword>
<reference evidence="2 3" key="1">
    <citation type="submission" date="2019-12" db="EMBL/GenBank/DDBJ databases">
        <title>Whole-genome analyses of novel actinobacteria.</title>
        <authorList>
            <person name="Sahin N."/>
            <person name="Saygin H."/>
        </authorList>
    </citation>
    <scope>NUCLEOTIDE SEQUENCE [LARGE SCALE GENOMIC DNA]</scope>
    <source>
        <strain evidence="2 3">KC615</strain>
    </source>
</reference>
<organism evidence="2 3">
    <name type="scientific">Shimazuella alba</name>
    <dbReference type="NCBI Taxonomy" id="2690964"/>
    <lineage>
        <taxon>Bacteria</taxon>
        <taxon>Bacillati</taxon>
        <taxon>Bacillota</taxon>
        <taxon>Bacilli</taxon>
        <taxon>Bacillales</taxon>
        <taxon>Thermoactinomycetaceae</taxon>
        <taxon>Shimazuella</taxon>
    </lineage>
</organism>
<dbReference type="InterPro" id="IPR002789">
    <property type="entry name" value="HerA_central"/>
</dbReference>
<name>A0A6I4VYZ6_9BACL</name>
<feature type="domain" description="Helicase HerA central" evidence="1">
    <location>
        <begin position="198"/>
        <end position="350"/>
    </location>
</feature>
<dbReference type="InterPro" id="IPR008571">
    <property type="entry name" value="HerA-like"/>
</dbReference>
<dbReference type="InterPro" id="IPR027417">
    <property type="entry name" value="P-loop_NTPase"/>
</dbReference>
<evidence type="ECO:0000313" key="2">
    <source>
        <dbReference type="EMBL" id="MXQ54966.1"/>
    </source>
</evidence>
<evidence type="ECO:0000313" key="3">
    <source>
        <dbReference type="Proteomes" id="UP000430692"/>
    </source>
</evidence>
<protein>
    <submittedName>
        <fullName evidence="2">DUF87 domain-containing protein</fullName>
    </submittedName>
</protein>
<dbReference type="PANTHER" id="PTHR42957:SF1">
    <property type="entry name" value="HELICASE MJ1565-RELATED"/>
    <property type="match status" value="1"/>
</dbReference>
<proteinExistence type="predicted"/>
<dbReference type="AlphaFoldDB" id="A0A6I4VYZ6"/>
<dbReference type="PANTHER" id="PTHR42957">
    <property type="entry name" value="HELICASE MJ1565-RELATED"/>
    <property type="match status" value="1"/>
</dbReference>
<gene>
    <name evidence="2" type="ORF">GSM42_14820</name>
</gene>
<dbReference type="EMBL" id="WUUL01000010">
    <property type="protein sequence ID" value="MXQ54966.1"/>
    <property type="molecule type" value="Genomic_DNA"/>
</dbReference>
<dbReference type="SUPFAM" id="SSF52540">
    <property type="entry name" value="P-loop containing nucleoside triphosphate hydrolases"/>
    <property type="match status" value="1"/>
</dbReference>
<dbReference type="Pfam" id="PF01935">
    <property type="entry name" value="DUF87"/>
    <property type="match status" value="1"/>
</dbReference>
<sequence length="648" mass="74723">MNKVLEGLDESLSIFGGFKSFFRKNPDSLVGYVMDLGYEEGVVITNDFYKLRNQGIPKNSFVIIKLIDTNVNVIDRNTNKSIGVPEHYILARVKEPTATPLSSDVSRTYFELHKSHMPEIDIFTKAELQWSALKIAVLGTYYENEEGNLEFAGDIESYFSPHLYEVYRPSNEILDNIINSSIQKNIFNIGKLRYTESKLYKSVDVKVNVSVDDFIGSRTALFGKTRMGKSNTVKIIAESIITNQDNDKTVGQIIFDMNGEYANKNGQDDTSLYEKYNSKCTRYSVNKKAGMETLKANMYEDLKLGHEIIKQMLLEENVKADYINGFTSFELQDDQEQEDIKNRSYGDYKRYRRHESIYKCILKKAKFECGDKYKVYFDINSQILSTVFGENFKLQGKYIPIGDAISYYSKIWDTYVDLKGKGPFIKKNKDKESIEKPYFDETDISLLSILTGKKHSGSNVSGITKIMKYSDYHDYSANNALYKMLDDIYKEKTVILDLSNSNPVISRFFTEKLCNTIFSEQMELFTENNLNGRYVQMYFEEAHNIFPSNDNDMSNIYNRLAKEGAKLNIGLIYSTQSISTLSRDLLKNTENFFIAHLNDQNEIKELTKFYEFKDVGLDVQKTKSKGFVRLVTQSHKYALPVQIKKFEV</sequence>
<evidence type="ECO:0000259" key="1">
    <source>
        <dbReference type="Pfam" id="PF01935"/>
    </source>
</evidence>